<protein>
    <submittedName>
        <fullName evidence="1">Uncharacterized protein</fullName>
    </submittedName>
</protein>
<evidence type="ECO:0000313" key="2">
    <source>
        <dbReference type="Proteomes" id="UP000308600"/>
    </source>
</evidence>
<dbReference type="Proteomes" id="UP000308600">
    <property type="component" value="Unassembled WGS sequence"/>
</dbReference>
<name>A0ACD3B9Z7_9AGAR</name>
<keyword evidence="2" id="KW-1185">Reference proteome</keyword>
<gene>
    <name evidence="1" type="ORF">BDN72DRAFT_833004</name>
</gene>
<organism evidence="1 2">
    <name type="scientific">Pluteus cervinus</name>
    <dbReference type="NCBI Taxonomy" id="181527"/>
    <lineage>
        <taxon>Eukaryota</taxon>
        <taxon>Fungi</taxon>
        <taxon>Dikarya</taxon>
        <taxon>Basidiomycota</taxon>
        <taxon>Agaricomycotina</taxon>
        <taxon>Agaricomycetes</taxon>
        <taxon>Agaricomycetidae</taxon>
        <taxon>Agaricales</taxon>
        <taxon>Pluteineae</taxon>
        <taxon>Pluteaceae</taxon>
        <taxon>Pluteus</taxon>
    </lineage>
</organism>
<reference evidence="1 2" key="1">
    <citation type="journal article" date="2019" name="Nat. Ecol. Evol.">
        <title>Megaphylogeny resolves global patterns of mushroom evolution.</title>
        <authorList>
            <person name="Varga T."/>
            <person name="Krizsan K."/>
            <person name="Foldi C."/>
            <person name="Dima B."/>
            <person name="Sanchez-Garcia M."/>
            <person name="Sanchez-Ramirez S."/>
            <person name="Szollosi G.J."/>
            <person name="Szarkandi J.G."/>
            <person name="Papp V."/>
            <person name="Albert L."/>
            <person name="Andreopoulos W."/>
            <person name="Angelini C."/>
            <person name="Antonin V."/>
            <person name="Barry K.W."/>
            <person name="Bougher N.L."/>
            <person name="Buchanan P."/>
            <person name="Buyck B."/>
            <person name="Bense V."/>
            <person name="Catcheside P."/>
            <person name="Chovatia M."/>
            <person name="Cooper J."/>
            <person name="Damon W."/>
            <person name="Desjardin D."/>
            <person name="Finy P."/>
            <person name="Geml J."/>
            <person name="Haridas S."/>
            <person name="Hughes K."/>
            <person name="Justo A."/>
            <person name="Karasinski D."/>
            <person name="Kautmanova I."/>
            <person name="Kiss B."/>
            <person name="Kocsube S."/>
            <person name="Kotiranta H."/>
            <person name="LaButti K.M."/>
            <person name="Lechner B.E."/>
            <person name="Liimatainen K."/>
            <person name="Lipzen A."/>
            <person name="Lukacs Z."/>
            <person name="Mihaltcheva S."/>
            <person name="Morgado L.N."/>
            <person name="Niskanen T."/>
            <person name="Noordeloos M.E."/>
            <person name="Ohm R.A."/>
            <person name="Ortiz-Santana B."/>
            <person name="Ovrebo C."/>
            <person name="Racz N."/>
            <person name="Riley R."/>
            <person name="Savchenko A."/>
            <person name="Shiryaev A."/>
            <person name="Soop K."/>
            <person name="Spirin V."/>
            <person name="Szebenyi C."/>
            <person name="Tomsovsky M."/>
            <person name="Tulloss R.E."/>
            <person name="Uehling J."/>
            <person name="Grigoriev I.V."/>
            <person name="Vagvolgyi C."/>
            <person name="Papp T."/>
            <person name="Martin F.M."/>
            <person name="Miettinen O."/>
            <person name="Hibbett D.S."/>
            <person name="Nagy L.G."/>
        </authorList>
    </citation>
    <scope>NUCLEOTIDE SEQUENCE [LARGE SCALE GENOMIC DNA]</scope>
    <source>
        <strain evidence="1 2">NL-1719</strain>
    </source>
</reference>
<accession>A0ACD3B9Z7</accession>
<evidence type="ECO:0000313" key="1">
    <source>
        <dbReference type="EMBL" id="TFK74524.1"/>
    </source>
</evidence>
<proteinExistence type="predicted"/>
<dbReference type="EMBL" id="ML208267">
    <property type="protein sequence ID" value="TFK74524.1"/>
    <property type="molecule type" value="Genomic_DNA"/>
</dbReference>
<sequence>MANSVGTEPLTTDHRKYHITHVRAIVNHHREIHAPHIESTPLSQVRVANVDQGLFAWVLGGTRIRYHYRGGGGASYRVPNGIPLH</sequence>